<dbReference type="GO" id="GO:0015093">
    <property type="term" value="F:ferrous iron transmembrane transporter activity"/>
    <property type="evidence" value="ECO:0007669"/>
    <property type="project" value="InterPro"/>
</dbReference>
<keyword evidence="2" id="KW-1133">Transmembrane helix</keyword>
<reference evidence="4" key="1">
    <citation type="journal article" date="2023" name="Nat. Microbiol.">
        <title>Enrichment and characterization of a nitric oxide-reducing microbial community in a continuous bioreactor.</title>
        <authorList>
            <person name="Garrido-Amador P."/>
            <person name="Stortenbeker N."/>
            <person name="Wessels H.J.C.T."/>
            <person name="Speth D.R."/>
            <person name="Garcia-Heredia I."/>
            <person name="Kartal B."/>
        </authorList>
    </citation>
    <scope>NUCLEOTIDE SEQUENCE</scope>
    <source>
        <strain evidence="4">MAG1</strain>
    </source>
</reference>
<dbReference type="Proteomes" id="UP001234916">
    <property type="component" value="Chromosome"/>
</dbReference>
<dbReference type="InterPro" id="IPR030389">
    <property type="entry name" value="G_FEOB_dom"/>
</dbReference>
<accession>A0AA49IXQ8</accession>
<feature type="transmembrane region" description="Helical" evidence="2">
    <location>
        <begin position="547"/>
        <end position="570"/>
    </location>
</feature>
<feature type="transmembrane region" description="Helical" evidence="2">
    <location>
        <begin position="386"/>
        <end position="407"/>
    </location>
</feature>
<protein>
    <recommendedName>
        <fullName evidence="1">Ferrous iron transport protein B</fullName>
    </recommendedName>
</protein>
<feature type="transmembrane region" description="Helical" evidence="2">
    <location>
        <begin position="622"/>
        <end position="645"/>
    </location>
</feature>
<dbReference type="EMBL" id="CP107246">
    <property type="protein sequence ID" value="WIM04904.1"/>
    <property type="molecule type" value="Genomic_DNA"/>
</dbReference>
<organism evidence="4">
    <name type="scientific">Candidatus Nitricoxidivorans perseverans</name>
    <dbReference type="NCBI Taxonomy" id="2975601"/>
    <lineage>
        <taxon>Bacteria</taxon>
        <taxon>Pseudomonadati</taxon>
        <taxon>Pseudomonadota</taxon>
        <taxon>Betaproteobacteria</taxon>
        <taxon>Nitrosomonadales</taxon>
        <taxon>Sterolibacteriaceae</taxon>
        <taxon>Candidatus Nitricoxidivorans</taxon>
    </lineage>
</organism>
<dbReference type="GO" id="GO:0005525">
    <property type="term" value="F:GTP binding"/>
    <property type="evidence" value="ECO:0007669"/>
    <property type="project" value="InterPro"/>
</dbReference>
<dbReference type="InterPro" id="IPR011642">
    <property type="entry name" value="Gate_dom"/>
</dbReference>
<keyword evidence="2" id="KW-0472">Membrane</keyword>
<dbReference type="PROSITE" id="PS51711">
    <property type="entry name" value="G_FEOB"/>
    <property type="match status" value="1"/>
</dbReference>
<name>A0AA49IXQ8_9PROT</name>
<gene>
    <name evidence="4" type="ORF">OHM77_09355</name>
</gene>
<dbReference type="Pfam" id="PF07664">
    <property type="entry name" value="FeoB_C"/>
    <property type="match status" value="1"/>
</dbReference>
<evidence type="ECO:0000256" key="1">
    <source>
        <dbReference type="ARBA" id="ARBA00031200"/>
    </source>
</evidence>
<feature type="domain" description="FeoB-type G" evidence="3">
    <location>
        <begin position="25"/>
        <end position="206"/>
    </location>
</feature>
<feature type="transmembrane region" description="Helical" evidence="2">
    <location>
        <begin position="582"/>
        <end position="601"/>
    </location>
</feature>
<evidence type="ECO:0000259" key="3">
    <source>
        <dbReference type="PROSITE" id="PS51711"/>
    </source>
</evidence>
<keyword evidence="2" id="KW-0812">Transmembrane</keyword>
<sequence>MNAKPRTAPPAAIPLHSPLLRGERRPRVALVGRPRTGKSTIFQAASSVAVRHERLAGVGSAYEECIVDVGLEQVSLVNLPSIGSLHRLSEADRVVLMYLLWGDRWPVIARHESEQPTAAFDAPDVLVQVVDATALEQDLELAQELSLLGRPLVIALNRVDEAREKGLFINVRALSERLGVPVVPCVAHMGKGIRALFEVVLSAARKKVCPLPHPPSPHIVESLRVLDAVIARPEIEEAFRVPRPLLLTQLAENDDWFLREIEAHFPAALPEVAAARAVAQRVLPRPLSEELHADRHHRAALLFESVSCLSGPEDAERWKRWLDELFLHPRWGLIGSLAVFALVLFMVFEVAAVLDGLTSARLAAWAGQWQPTSTAGVVGRAVADGMIGLVGIVVPYMLPLVVLLVALEEAGIMHRVAFVVDRGFHRIGLHGGAAVPFLMGLGCNVPAISAAAAATTGRDRVVAALLITFVPCSARSAILLALGGKYLGGLGVFAIFMLILVVIALLGRLLARRYAEAAPGMIQEIPPYAIPAWGALWRNTWARTRDIVTIVTPLLVAGSVALALLSHMGADAVINTLLTPVTTWWLGLPVVLGMPILFGILRKELSLLMVYQALGTLDIAPLLDWVQIVTFLVFLTFYIPCLSTFAVMLKTIGRREALFSVSLSVGVALAVAGATRLLLEVTRGAAA</sequence>
<dbReference type="PANTHER" id="PTHR43185:SF1">
    <property type="entry name" value="FE(2+) TRANSPORTER FEOB"/>
    <property type="match status" value="1"/>
</dbReference>
<dbReference type="InterPro" id="IPR050860">
    <property type="entry name" value="FeoB_GTPase"/>
</dbReference>
<dbReference type="Gene3D" id="3.40.50.300">
    <property type="entry name" value="P-loop containing nucleotide triphosphate hydrolases"/>
    <property type="match status" value="1"/>
</dbReference>
<feature type="transmembrane region" description="Helical" evidence="2">
    <location>
        <begin position="427"/>
        <end position="454"/>
    </location>
</feature>
<feature type="transmembrane region" description="Helical" evidence="2">
    <location>
        <begin position="657"/>
        <end position="679"/>
    </location>
</feature>
<dbReference type="AlphaFoldDB" id="A0AA49IXQ8"/>
<feature type="transmembrane region" description="Helical" evidence="2">
    <location>
        <begin position="488"/>
        <end position="511"/>
    </location>
</feature>
<dbReference type="Pfam" id="PF02421">
    <property type="entry name" value="FeoB_N"/>
    <property type="match status" value="1"/>
</dbReference>
<dbReference type="GO" id="GO:0005886">
    <property type="term" value="C:plasma membrane"/>
    <property type="evidence" value="ECO:0007669"/>
    <property type="project" value="TreeGrafter"/>
</dbReference>
<dbReference type="InterPro" id="IPR011640">
    <property type="entry name" value="Fe2_transport_prot_B_C"/>
</dbReference>
<evidence type="ECO:0000313" key="4">
    <source>
        <dbReference type="EMBL" id="WIM04904.1"/>
    </source>
</evidence>
<evidence type="ECO:0000256" key="2">
    <source>
        <dbReference type="SAM" id="Phobius"/>
    </source>
</evidence>
<dbReference type="InterPro" id="IPR027417">
    <property type="entry name" value="P-loop_NTPase"/>
</dbReference>
<dbReference type="Pfam" id="PF07670">
    <property type="entry name" value="Gate"/>
    <property type="match status" value="2"/>
</dbReference>
<proteinExistence type="predicted"/>
<feature type="transmembrane region" description="Helical" evidence="2">
    <location>
        <begin position="461"/>
        <end position="482"/>
    </location>
</feature>
<dbReference type="PANTHER" id="PTHR43185">
    <property type="entry name" value="FERROUS IRON TRANSPORT PROTEIN B"/>
    <property type="match status" value="1"/>
</dbReference>
<dbReference type="KEGG" id="npv:OHM77_09355"/>
<dbReference type="SUPFAM" id="SSF52540">
    <property type="entry name" value="P-loop containing nucleoside triphosphate hydrolases"/>
    <property type="match status" value="1"/>
</dbReference>
<feature type="transmembrane region" description="Helical" evidence="2">
    <location>
        <begin position="331"/>
        <end position="354"/>
    </location>
</feature>